<comment type="caution">
    <text evidence="4">The sequence shown here is derived from an EMBL/GenBank/DDBJ whole genome shotgun (WGS) entry which is preliminary data.</text>
</comment>
<dbReference type="Gene3D" id="3.90.850.10">
    <property type="entry name" value="Fumarylacetoacetase-like, C-terminal domain"/>
    <property type="match status" value="1"/>
</dbReference>
<protein>
    <submittedName>
        <fullName evidence="4">Fumarylacetoacetate hydrolase family protein</fullName>
    </submittedName>
</protein>
<dbReference type="InterPro" id="IPR011234">
    <property type="entry name" value="Fumarylacetoacetase-like_C"/>
</dbReference>
<feature type="domain" description="Fumarylacetoacetase-like C-terminal" evidence="3">
    <location>
        <begin position="73"/>
        <end position="279"/>
    </location>
</feature>
<dbReference type="PANTHER" id="PTHR42796">
    <property type="entry name" value="FUMARYLACETOACETATE HYDROLASE DOMAIN-CONTAINING PROTEIN 2A-RELATED"/>
    <property type="match status" value="1"/>
</dbReference>
<dbReference type="Pfam" id="PF01557">
    <property type="entry name" value="FAA_hydrolase"/>
    <property type="match status" value="1"/>
</dbReference>
<name>A0ABX2TD05_9PROT</name>
<dbReference type="Proteomes" id="UP000584642">
    <property type="component" value="Unassembled WGS sequence"/>
</dbReference>
<evidence type="ECO:0000256" key="2">
    <source>
        <dbReference type="ARBA" id="ARBA00022723"/>
    </source>
</evidence>
<gene>
    <name evidence="4" type="ORF">HND93_14985</name>
</gene>
<accession>A0ABX2TD05</accession>
<evidence type="ECO:0000259" key="3">
    <source>
        <dbReference type="Pfam" id="PF01557"/>
    </source>
</evidence>
<dbReference type="InterPro" id="IPR036663">
    <property type="entry name" value="Fumarylacetoacetase_C_sf"/>
</dbReference>
<dbReference type="InterPro" id="IPR051121">
    <property type="entry name" value="FAH"/>
</dbReference>
<dbReference type="GO" id="GO:0016787">
    <property type="term" value="F:hydrolase activity"/>
    <property type="evidence" value="ECO:0007669"/>
    <property type="project" value="UniProtKB-KW"/>
</dbReference>
<sequence length="279" mass="29314">MKLLRYGEAGHERPGLLDPAGTVRSLADHTADIDAALIGDSAAMAALAALDPAALPAVEGAVRLGCPLAGIGKIVGVGLNYHDHARECGAPIPAEPILFLKATTALSGPDDPIRLPDDADKTDWEVELGVVIGRRARCVAVEDALAHVFGYCVAHDVSERGHQLERGGQWTKGKSHDGFCPVGPWLVTAEEVGDPQALALWCDVNGVRRQSSTTGEMIFGVATVVSYISRFMTLLPGDLIITGTPAGVGLGQRPPVYLKRGDHVRLSIAGLGEQNQTVV</sequence>
<proteinExistence type="inferred from homology"/>
<evidence type="ECO:0000313" key="4">
    <source>
        <dbReference type="EMBL" id="NYZ21018.1"/>
    </source>
</evidence>
<keyword evidence="5" id="KW-1185">Reference proteome</keyword>
<evidence type="ECO:0000313" key="5">
    <source>
        <dbReference type="Proteomes" id="UP000584642"/>
    </source>
</evidence>
<dbReference type="PANTHER" id="PTHR42796:SF4">
    <property type="entry name" value="FUMARYLACETOACETATE HYDROLASE DOMAIN-CONTAINING PROTEIN 2A"/>
    <property type="match status" value="1"/>
</dbReference>
<keyword evidence="4" id="KW-0378">Hydrolase</keyword>
<dbReference type="SUPFAM" id="SSF56529">
    <property type="entry name" value="FAH"/>
    <property type="match status" value="1"/>
</dbReference>
<evidence type="ECO:0000256" key="1">
    <source>
        <dbReference type="ARBA" id="ARBA00010211"/>
    </source>
</evidence>
<comment type="similarity">
    <text evidence="1">Belongs to the FAH family.</text>
</comment>
<keyword evidence="2" id="KW-0479">Metal-binding</keyword>
<organism evidence="4 5">
    <name type="scientific">Azospirillum oleiclasticum</name>
    <dbReference type="NCBI Taxonomy" id="2735135"/>
    <lineage>
        <taxon>Bacteria</taxon>
        <taxon>Pseudomonadati</taxon>
        <taxon>Pseudomonadota</taxon>
        <taxon>Alphaproteobacteria</taxon>
        <taxon>Rhodospirillales</taxon>
        <taxon>Azospirillaceae</taxon>
        <taxon>Azospirillum</taxon>
    </lineage>
</organism>
<dbReference type="RefSeq" id="WP_180282794.1">
    <property type="nucleotide sequence ID" value="NZ_JABFDB010000010.1"/>
</dbReference>
<reference evidence="4 5" key="1">
    <citation type="submission" date="2020-05" db="EMBL/GenBank/DDBJ databases">
        <title>Azospirillum oleiclasticum sp. nov, a nitrogen-fixing and heavy crude oil-emulsifying bacterium isolated from the crude oil of Yumen Oilfield.</title>
        <authorList>
            <person name="Wu D."/>
            <person name="Cai M."/>
            <person name="Zhang X."/>
        </authorList>
    </citation>
    <scope>NUCLEOTIDE SEQUENCE [LARGE SCALE GENOMIC DNA]</scope>
    <source>
        <strain evidence="4 5">ROY-1-1-2</strain>
    </source>
</reference>
<dbReference type="EMBL" id="JABFDB010000010">
    <property type="protein sequence ID" value="NYZ21018.1"/>
    <property type="molecule type" value="Genomic_DNA"/>
</dbReference>